<dbReference type="RefSeq" id="WP_322936634.1">
    <property type="nucleotide sequence ID" value="NZ_CP141059.1"/>
</dbReference>
<keyword evidence="2" id="KW-0732">Signal</keyword>
<accession>A0ABZ0ZLE9</accession>
<dbReference type="PANTHER" id="PTHR10587">
    <property type="entry name" value="GLYCOSYL TRANSFERASE-RELATED"/>
    <property type="match status" value="1"/>
</dbReference>
<evidence type="ECO:0000256" key="3">
    <source>
        <dbReference type="ARBA" id="ARBA00022737"/>
    </source>
</evidence>
<dbReference type="InterPro" id="IPR003644">
    <property type="entry name" value="Calx_beta"/>
</dbReference>
<dbReference type="InterPro" id="IPR050248">
    <property type="entry name" value="Polysacc_deacetylase_ArnD"/>
</dbReference>
<organism evidence="7 8">
    <name type="scientific">Nocardioides bizhenqiangii</name>
    <dbReference type="NCBI Taxonomy" id="3095076"/>
    <lineage>
        <taxon>Bacteria</taxon>
        <taxon>Bacillati</taxon>
        <taxon>Actinomycetota</taxon>
        <taxon>Actinomycetes</taxon>
        <taxon>Propionibacteriales</taxon>
        <taxon>Nocardioidaceae</taxon>
        <taxon>Nocardioides</taxon>
    </lineage>
</organism>
<proteinExistence type="predicted"/>
<dbReference type="Pfam" id="PF03160">
    <property type="entry name" value="Calx-beta"/>
    <property type="match status" value="2"/>
</dbReference>
<reference evidence="8" key="1">
    <citation type="submission" date="2023-12" db="EMBL/GenBank/DDBJ databases">
        <title>Novel species in genus Nocardioides.</title>
        <authorList>
            <person name="Zhou H."/>
        </authorList>
    </citation>
    <scope>NUCLEOTIDE SEQUENCE [LARGE SCALE GENOMIC DNA]</scope>
    <source>
        <strain evidence="8">HM61</strain>
    </source>
</reference>
<sequence>MPLRAPRAAVLVGVVGLLLTSVVAPRADPAAAQVAGSRGGCTGRIALTFDDGPASGPTDQLLRILRDRGVPATFFMVGQRVVAAPRLTRAVERGGFLIANHSWAHVRMTTQTRSEVAASLRTTTRALRRVGTHPTGLMRPPYGALDAAARDGVRDAGLVPVLWNVDSRDWESGTASQIAARILAQLRPGANIVLQHDGVTRSPISIAAVPRVVRGARQRGYCFTALDERGRPGFPTPRVSVSVTDAAEGRHAVATIRLTRPPGRTTSVRVRTVSRTARIGQDVQRMTRRVGVPAGRLTVRVPIAVVRDRTDEPLERFAVRITRPRGLALGRDVAVGQVRDRNVPPLVRGADVTVPEPAADTVVPVTFTLARPSGKQIRFVLRTVAGSADGTDFVRTRQDVVLAPGETSVELPVTVLADSLGEPDETFRVEVVRARNVRIGRPSTVTIAAPQP</sequence>
<evidence type="ECO:0000313" key="7">
    <source>
        <dbReference type="EMBL" id="WQQ25149.1"/>
    </source>
</evidence>
<evidence type="ECO:0000259" key="6">
    <source>
        <dbReference type="PROSITE" id="PS51677"/>
    </source>
</evidence>
<dbReference type="Gene3D" id="3.20.20.370">
    <property type="entry name" value="Glycoside hydrolase/deacetylase"/>
    <property type="match status" value="1"/>
</dbReference>
<dbReference type="InterPro" id="IPR038081">
    <property type="entry name" value="CalX-like_sf"/>
</dbReference>
<dbReference type="PANTHER" id="PTHR10587:SF133">
    <property type="entry name" value="CHITIN DEACETYLASE 1-RELATED"/>
    <property type="match status" value="1"/>
</dbReference>
<evidence type="ECO:0000256" key="5">
    <source>
        <dbReference type="ARBA" id="ARBA00022837"/>
    </source>
</evidence>
<keyword evidence="3" id="KW-0677">Repeat</keyword>
<evidence type="ECO:0000256" key="4">
    <source>
        <dbReference type="ARBA" id="ARBA00022801"/>
    </source>
</evidence>
<dbReference type="Pfam" id="PF01522">
    <property type="entry name" value="Polysacc_deac_1"/>
    <property type="match status" value="1"/>
</dbReference>
<dbReference type="SUPFAM" id="SSF88713">
    <property type="entry name" value="Glycoside hydrolase/deacetylase"/>
    <property type="match status" value="1"/>
</dbReference>
<evidence type="ECO:0000313" key="8">
    <source>
        <dbReference type="Proteomes" id="UP001327225"/>
    </source>
</evidence>
<evidence type="ECO:0000256" key="2">
    <source>
        <dbReference type="ARBA" id="ARBA00022729"/>
    </source>
</evidence>
<keyword evidence="5" id="KW-0106">Calcium</keyword>
<evidence type="ECO:0000256" key="1">
    <source>
        <dbReference type="ARBA" id="ARBA00022723"/>
    </source>
</evidence>
<dbReference type="Proteomes" id="UP001327225">
    <property type="component" value="Chromosome"/>
</dbReference>
<keyword evidence="8" id="KW-1185">Reference proteome</keyword>
<keyword evidence="4" id="KW-0378">Hydrolase</keyword>
<gene>
    <name evidence="7" type="ORF">SHK19_14380</name>
</gene>
<feature type="domain" description="NodB homology" evidence="6">
    <location>
        <begin position="43"/>
        <end position="224"/>
    </location>
</feature>
<dbReference type="InterPro" id="IPR011330">
    <property type="entry name" value="Glyco_hydro/deAcase_b/a-brl"/>
</dbReference>
<dbReference type="PROSITE" id="PS51677">
    <property type="entry name" value="NODB"/>
    <property type="match status" value="1"/>
</dbReference>
<dbReference type="InterPro" id="IPR002509">
    <property type="entry name" value="NODB_dom"/>
</dbReference>
<dbReference type="CDD" id="cd10917">
    <property type="entry name" value="CE4_NodB_like_6s_7s"/>
    <property type="match status" value="1"/>
</dbReference>
<dbReference type="SUPFAM" id="SSF141072">
    <property type="entry name" value="CalX-like"/>
    <property type="match status" value="2"/>
</dbReference>
<dbReference type="EMBL" id="CP141059">
    <property type="protein sequence ID" value="WQQ25149.1"/>
    <property type="molecule type" value="Genomic_DNA"/>
</dbReference>
<protein>
    <submittedName>
        <fullName evidence="7">Polysaccharide deacetylase family protein</fullName>
    </submittedName>
</protein>
<dbReference type="Gene3D" id="2.60.40.2030">
    <property type="match status" value="2"/>
</dbReference>
<keyword evidence="1" id="KW-0479">Metal-binding</keyword>
<name>A0ABZ0ZLE9_9ACTN</name>